<name>A0ABP1PK86_9HEXA</name>
<protein>
    <submittedName>
        <fullName evidence="1">Uncharacterized protein</fullName>
    </submittedName>
</protein>
<gene>
    <name evidence="1" type="ORF">ODALV1_LOCUS191</name>
</gene>
<keyword evidence="2" id="KW-1185">Reference proteome</keyword>
<dbReference type="Proteomes" id="UP001642540">
    <property type="component" value="Unassembled WGS sequence"/>
</dbReference>
<sequence>MLLYQKLLQPTTQNKPQSYCSWEATFNGEHQRVISYSLFKSNVKGEKKSWKEKLWKKGLTDNLERLRKYFPGWIIRVYSDLDDDEFICDLRCQNLDFFWCDIRNLGTYGDLSSQMDSRTWRFLPLGDPTVDVFLIRDIDSLLLARDAAAVQDWLENTTKAFHAFRDHPAHVEPALGGLWGGNNVRLPKNLAMNLHKTIVNQSSLEGRHKKYFDQDVMLDQIIFPPNRDNFVYYDSYYCDKWRNETLTRPFPTQRVGNEFLGEPVMWGGYGGHGLMECPESCRPEHGKSWKFC</sequence>
<evidence type="ECO:0000313" key="1">
    <source>
        <dbReference type="EMBL" id="CAL8068276.1"/>
    </source>
</evidence>
<organism evidence="1 2">
    <name type="scientific">Orchesella dallaii</name>
    <dbReference type="NCBI Taxonomy" id="48710"/>
    <lineage>
        <taxon>Eukaryota</taxon>
        <taxon>Metazoa</taxon>
        <taxon>Ecdysozoa</taxon>
        <taxon>Arthropoda</taxon>
        <taxon>Hexapoda</taxon>
        <taxon>Collembola</taxon>
        <taxon>Entomobryomorpha</taxon>
        <taxon>Entomobryoidea</taxon>
        <taxon>Orchesellidae</taxon>
        <taxon>Orchesellinae</taxon>
        <taxon>Orchesella</taxon>
    </lineage>
</organism>
<accession>A0ABP1PK86</accession>
<evidence type="ECO:0000313" key="2">
    <source>
        <dbReference type="Proteomes" id="UP001642540"/>
    </source>
</evidence>
<reference evidence="1 2" key="1">
    <citation type="submission" date="2024-08" db="EMBL/GenBank/DDBJ databases">
        <authorList>
            <person name="Cucini C."/>
            <person name="Frati F."/>
        </authorList>
    </citation>
    <scope>NUCLEOTIDE SEQUENCE [LARGE SCALE GENOMIC DNA]</scope>
</reference>
<proteinExistence type="predicted"/>
<dbReference type="EMBL" id="CAXLJM020000001">
    <property type="protein sequence ID" value="CAL8068276.1"/>
    <property type="molecule type" value="Genomic_DNA"/>
</dbReference>
<comment type="caution">
    <text evidence="1">The sequence shown here is derived from an EMBL/GenBank/DDBJ whole genome shotgun (WGS) entry which is preliminary data.</text>
</comment>